<dbReference type="InterPro" id="IPR014001">
    <property type="entry name" value="Helicase_ATP-bd"/>
</dbReference>
<evidence type="ECO:0000256" key="1">
    <source>
        <dbReference type="ARBA" id="ARBA00001946"/>
    </source>
</evidence>
<evidence type="ECO:0000256" key="7">
    <source>
        <dbReference type="ARBA" id="ARBA00022801"/>
    </source>
</evidence>
<dbReference type="InterPro" id="IPR010997">
    <property type="entry name" value="HRDC-like_sf"/>
</dbReference>
<dbReference type="Pfam" id="PF00570">
    <property type="entry name" value="HRDC"/>
    <property type="match status" value="1"/>
</dbReference>
<dbReference type="PROSITE" id="PS51192">
    <property type="entry name" value="HELICASE_ATP_BIND_1"/>
    <property type="match status" value="1"/>
</dbReference>
<dbReference type="CDD" id="cd18794">
    <property type="entry name" value="SF2_C_RecQ"/>
    <property type="match status" value="1"/>
</dbReference>
<comment type="cofactor">
    <cofactor evidence="2">
        <name>Zn(2+)</name>
        <dbReference type="ChEBI" id="CHEBI:29105"/>
    </cofactor>
</comment>
<dbReference type="Gene3D" id="1.10.150.80">
    <property type="entry name" value="HRDC domain"/>
    <property type="match status" value="1"/>
</dbReference>
<evidence type="ECO:0000256" key="2">
    <source>
        <dbReference type="ARBA" id="ARBA00001947"/>
    </source>
</evidence>
<dbReference type="SMART" id="SM00490">
    <property type="entry name" value="HELICc"/>
    <property type="match status" value="1"/>
</dbReference>
<protein>
    <recommendedName>
        <fullName evidence="16">DNA helicase RecQ</fullName>
        <ecNumber evidence="16">5.6.2.4</ecNumber>
    </recommendedName>
</protein>
<evidence type="ECO:0000259" key="19">
    <source>
        <dbReference type="PROSITE" id="PS51194"/>
    </source>
</evidence>
<keyword evidence="6" id="KW-0227">DNA damage</keyword>
<dbReference type="PROSITE" id="PS50967">
    <property type="entry name" value="HRDC"/>
    <property type="match status" value="1"/>
</dbReference>
<comment type="catalytic activity">
    <reaction evidence="15">
        <text>Couples ATP hydrolysis with the unwinding of duplex DNA by translocating in the 3'-5' direction.</text>
        <dbReference type="EC" id="5.6.2.4"/>
    </reaction>
</comment>
<dbReference type="Pfam" id="PF00271">
    <property type="entry name" value="Helicase_C"/>
    <property type="match status" value="1"/>
</dbReference>
<organism evidence="20 21">
    <name type="scientific">Undibacterium umbellatum</name>
    <dbReference type="NCBI Taxonomy" id="2762300"/>
    <lineage>
        <taxon>Bacteria</taxon>
        <taxon>Pseudomonadati</taxon>
        <taxon>Pseudomonadota</taxon>
        <taxon>Betaproteobacteria</taxon>
        <taxon>Burkholderiales</taxon>
        <taxon>Oxalobacteraceae</taxon>
        <taxon>Undibacterium</taxon>
    </lineage>
</organism>
<dbReference type="InterPro" id="IPR027417">
    <property type="entry name" value="P-loop_NTPase"/>
</dbReference>
<dbReference type="InterPro" id="IPR011545">
    <property type="entry name" value="DEAD/DEAH_box_helicase_dom"/>
</dbReference>
<keyword evidence="12" id="KW-0233">DNA recombination</keyword>
<dbReference type="InterPro" id="IPR002121">
    <property type="entry name" value="HRDC_dom"/>
</dbReference>
<dbReference type="PANTHER" id="PTHR13710:SF105">
    <property type="entry name" value="ATP-DEPENDENT DNA HELICASE Q1"/>
    <property type="match status" value="1"/>
</dbReference>
<evidence type="ECO:0000256" key="3">
    <source>
        <dbReference type="ARBA" id="ARBA00005446"/>
    </source>
</evidence>
<keyword evidence="11" id="KW-0238">DNA-binding</keyword>
<evidence type="ECO:0000256" key="8">
    <source>
        <dbReference type="ARBA" id="ARBA00022806"/>
    </source>
</evidence>
<comment type="cofactor">
    <cofactor evidence="1">
        <name>Mg(2+)</name>
        <dbReference type="ChEBI" id="CHEBI:18420"/>
    </cofactor>
</comment>
<keyword evidence="21" id="KW-1185">Reference proteome</keyword>
<keyword evidence="4" id="KW-0479">Metal-binding</keyword>
<dbReference type="SMART" id="SM00956">
    <property type="entry name" value="RQC"/>
    <property type="match status" value="1"/>
</dbReference>
<keyword evidence="8 20" id="KW-0347">Helicase</keyword>
<dbReference type="SUPFAM" id="SSF52540">
    <property type="entry name" value="P-loop containing nucleoside triphosphate hydrolases"/>
    <property type="match status" value="2"/>
</dbReference>
<keyword evidence="9" id="KW-0862">Zinc</keyword>
<keyword evidence="14" id="KW-0413">Isomerase</keyword>
<dbReference type="GO" id="GO:0016787">
    <property type="term" value="F:hydrolase activity"/>
    <property type="evidence" value="ECO:0007669"/>
    <property type="project" value="UniProtKB-KW"/>
</dbReference>
<keyword evidence="10" id="KW-0067">ATP-binding</keyword>
<keyword evidence="7 20" id="KW-0378">Hydrolase</keyword>
<keyword evidence="13" id="KW-0234">DNA repair</keyword>
<feature type="domain" description="HRDC" evidence="17">
    <location>
        <begin position="541"/>
        <end position="616"/>
    </location>
</feature>
<evidence type="ECO:0000256" key="12">
    <source>
        <dbReference type="ARBA" id="ARBA00023172"/>
    </source>
</evidence>
<evidence type="ECO:0000256" key="13">
    <source>
        <dbReference type="ARBA" id="ARBA00023204"/>
    </source>
</evidence>
<evidence type="ECO:0000259" key="17">
    <source>
        <dbReference type="PROSITE" id="PS50967"/>
    </source>
</evidence>
<dbReference type="SMART" id="SM00341">
    <property type="entry name" value="HRDC"/>
    <property type="match status" value="1"/>
</dbReference>
<dbReference type="Proteomes" id="UP000646911">
    <property type="component" value="Unassembled WGS sequence"/>
</dbReference>
<dbReference type="PANTHER" id="PTHR13710">
    <property type="entry name" value="DNA HELICASE RECQ FAMILY MEMBER"/>
    <property type="match status" value="1"/>
</dbReference>
<evidence type="ECO:0000256" key="9">
    <source>
        <dbReference type="ARBA" id="ARBA00022833"/>
    </source>
</evidence>
<comment type="caution">
    <text evidence="20">The sequence shown here is derived from an EMBL/GenBank/DDBJ whole genome shotgun (WGS) entry which is preliminary data.</text>
</comment>
<evidence type="ECO:0000256" key="6">
    <source>
        <dbReference type="ARBA" id="ARBA00022763"/>
    </source>
</evidence>
<dbReference type="InterPro" id="IPR036388">
    <property type="entry name" value="WH-like_DNA-bd_sf"/>
</dbReference>
<accession>A0ABR6ZC34</accession>
<gene>
    <name evidence="20" type="primary">recQ</name>
    <name evidence="20" type="ORF">H8L47_17305</name>
</gene>
<dbReference type="SUPFAM" id="SSF47819">
    <property type="entry name" value="HRDC-like"/>
    <property type="match status" value="1"/>
</dbReference>
<evidence type="ECO:0000256" key="14">
    <source>
        <dbReference type="ARBA" id="ARBA00023235"/>
    </source>
</evidence>
<keyword evidence="5" id="KW-0547">Nucleotide-binding</keyword>
<dbReference type="GO" id="GO:0003678">
    <property type="term" value="F:DNA helicase activity"/>
    <property type="evidence" value="ECO:0007669"/>
    <property type="project" value="UniProtKB-EC"/>
</dbReference>
<dbReference type="NCBIfam" id="TIGR01389">
    <property type="entry name" value="recQ"/>
    <property type="match status" value="1"/>
</dbReference>
<dbReference type="CDD" id="cd17920">
    <property type="entry name" value="DEXHc_RecQ"/>
    <property type="match status" value="1"/>
</dbReference>
<dbReference type="InterPro" id="IPR006293">
    <property type="entry name" value="DNA_helicase_ATP-dep_RecQ_bac"/>
</dbReference>
<dbReference type="Pfam" id="PF00270">
    <property type="entry name" value="DEAD"/>
    <property type="match status" value="1"/>
</dbReference>
<dbReference type="EMBL" id="JACOFX010000009">
    <property type="protein sequence ID" value="MBC3909318.1"/>
    <property type="molecule type" value="Genomic_DNA"/>
</dbReference>
<dbReference type="Gene3D" id="3.40.50.300">
    <property type="entry name" value="P-loop containing nucleotide triphosphate hydrolases"/>
    <property type="match status" value="2"/>
</dbReference>
<evidence type="ECO:0000313" key="20">
    <source>
        <dbReference type="EMBL" id="MBC3909318.1"/>
    </source>
</evidence>
<dbReference type="Pfam" id="PF09382">
    <property type="entry name" value="RQC"/>
    <property type="match status" value="1"/>
</dbReference>
<comment type="similarity">
    <text evidence="3">Belongs to the helicase family. RecQ subfamily.</text>
</comment>
<evidence type="ECO:0000256" key="15">
    <source>
        <dbReference type="ARBA" id="ARBA00034617"/>
    </source>
</evidence>
<evidence type="ECO:0000256" key="4">
    <source>
        <dbReference type="ARBA" id="ARBA00022723"/>
    </source>
</evidence>
<evidence type="ECO:0000313" key="21">
    <source>
        <dbReference type="Proteomes" id="UP000646911"/>
    </source>
</evidence>
<evidence type="ECO:0000259" key="18">
    <source>
        <dbReference type="PROSITE" id="PS51192"/>
    </source>
</evidence>
<dbReference type="Pfam" id="PF16124">
    <property type="entry name" value="RecQ_Zn_bind"/>
    <property type="match status" value="1"/>
</dbReference>
<evidence type="ECO:0000256" key="16">
    <source>
        <dbReference type="NCBIfam" id="TIGR01389"/>
    </source>
</evidence>
<evidence type="ECO:0000256" key="10">
    <source>
        <dbReference type="ARBA" id="ARBA00022840"/>
    </source>
</evidence>
<dbReference type="Gene3D" id="1.10.10.10">
    <property type="entry name" value="Winged helix-like DNA-binding domain superfamily/Winged helix DNA-binding domain"/>
    <property type="match status" value="1"/>
</dbReference>
<dbReference type="SMART" id="SM00487">
    <property type="entry name" value="DEXDc"/>
    <property type="match status" value="1"/>
</dbReference>
<sequence length="616" mass="69070">MTASTHSNASGNTVDQALHLLQTIFGYPAFRSQQGQIVEHVVNGGDALVLMPTGGGKSLCYQIPALLRNGVGIVVSPLIALMQDQVDALAEVGVRASFLNSTQSFDEILAVEKKMREGDIDLVYIAPERLLTQRCLELLQVVNIALFAIDEAHCVSQWGHDFRPEYIKLSALHERFPNVPRIALTATADQQTRDEIIHRLQLENAMQFVSSFDRPNIRYQIVEKANGRKQLLDFITAQHSGDAGIVYCLSRKKVEETAEFLNENGITSLPYHAGMDLQDRSRNQARFLREDGIVMCATIAFGMGIDKPDVRFVAHLDLPKSIEGYYQETGRAGRDGASANAWMAYGLQDVVQQRRMIDESEANETYKRVQSVKLDAMLTLCETLNCRRVHILDYFGQQAEPCGNCDTCMSPPISFDGSVAAQKILSTVYRVDQRFAAGHVIDILRGIDTERVQQWRHEKLSTYGIGSDKSEAEWRALLRQLIALGLVAVDYENYSSLKLTEASRAVLRGEIKVQLRQYKKAEKAVKHKRQSAKDFAESDLDSKAQSVFDKLRWWRVETARTHNVPAYVIFPDATLREIARQQPASLPALRAISGVGDKKLESYGKEIIELIEELQP</sequence>
<dbReference type="PROSITE" id="PS51194">
    <property type="entry name" value="HELICASE_CTER"/>
    <property type="match status" value="1"/>
</dbReference>
<feature type="domain" description="Helicase ATP-binding" evidence="18">
    <location>
        <begin position="38"/>
        <end position="206"/>
    </location>
</feature>
<dbReference type="InterPro" id="IPR032284">
    <property type="entry name" value="RecQ_Zn-bd"/>
</dbReference>
<dbReference type="RefSeq" id="WP_186954842.1">
    <property type="nucleotide sequence ID" value="NZ_JACOFX010000009.1"/>
</dbReference>
<evidence type="ECO:0000256" key="11">
    <source>
        <dbReference type="ARBA" id="ARBA00023125"/>
    </source>
</evidence>
<dbReference type="NCBIfam" id="TIGR00614">
    <property type="entry name" value="recQ_fam"/>
    <property type="match status" value="1"/>
</dbReference>
<proteinExistence type="inferred from homology"/>
<feature type="domain" description="Helicase C-terminal" evidence="19">
    <location>
        <begin position="227"/>
        <end position="377"/>
    </location>
</feature>
<dbReference type="InterPro" id="IPR001650">
    <property type="entry name" value="Helicase_C-like"/>
</dbReference>
<dbReference type="InterPro" id="IPR044876">
    <property type="entry name" value="HRDC_dom_sf"/>
</dbReference>
<name>A0ABR6ZC34_9BURK</name>
<evidence type="ECO:0000256" key="5">
    <source>
        <dbReference type="ARBA" id="ARBA00022741"/>
    </source>
</evidence>
<dbReference type="EC" id="5.6.2.4" evidence="16"/>
<reference evidence="20 21" key="1">
    <citation type="submission" date="2020-08" db="EMBL/GenBank/DDBJ databases">
        <title>Novel species isolated from subtropical streams in China.</title>
        <authorList>
            <person name="Lu H."/>
        </authorList>
    </citation>
    <scope>NUCLEOTIDE SEQUENCE [LARGE SCALE GENOMIC DNA]</scope>
    <source>
        <strain evidence="20 21">NL8W</strain>
    </source>
</reference>
<dbReference type="InterPro" id="IPR018982">
    <property type="entry name" value="RQC_domain"/>
</dbReference>
<dbReference type="InterPro" id="IPR004589">
    <property type="entry name" value="DNA_helicase_ATP-dep_RecQ"/>
</dbReference>